<accession>A0A8D8M482</accession>
<dbReference type="EMBL" id="HBUF01039595">
    <property type="protein sequence ID" value="CAG6617691.1"/>
    <property type="molecule type" value="Transcribed_RNA"/>
</dbReference>
<dbReference type="EMBL" id="HBUF01039596">
    <property type="protein sequence ID" value="CAG6617692.1"/>
    <property type="molecule type" value="Transcribed_RNA"/>
</dbReference>
<dbReference type="EMBL" id="HBUF01039592">
    <property type="protein sequence ID" value="CAG6617687.1"/>
    <property type="molecule type" value="Transcribed_RNA"/>
</dbReference>
<dbReference type="EMBL" id="HBUF01535689">
    <property type="protein sequence ID" value="CAG6753224.1"/>
    <property type="molecule type" value="Transcribed_RNA"/>
</dbReference>
<organism evidence="2">
    <name type="scientific">Cacopsylla melanoneura</name>
    <dbReference type="NCBI Taxonomy" id="428564"/>
    <lineage>
        <taxon>Eukaryota</taxon>
        <taxon>Metazoa</taxon>
        <taxon>Ecdysozoa</taxon>
        <taxon>Arthropoda</taxon>
        <taxon>Hexapoda</taxon>
        <taxon>Insecta</taxon>
        <taxon>Pterygota</taxon>
        <taxon>Neoptera</taxon>
        <taxon>Paraneoptera</taxon>
        <taxon>Hemiptera</taxon>
        <taxon>Sternorrhyncha</taxon>
        <taxon>Psylloidea</taxon>
        <taxon>Psyllidae</taxon>
        <taxon>Psyllinae</taxon>
        <taxon>Cacopsylla</taxon>
    </lineage>
</organism>
<evidence type="ECO:0000313" key="2">
    <source>
        <dbReference type="EMBL" id="CAG6617688.1"/>
    </source>
</evidence>
<feature type="chain" id="PRO_5036261366" description="VWFC domain-containing protein" evidence="1">
    <location>
        <begin position="22"/>
        <end position="309"/>
    </location>
</feature>
<dbReference type="EMBL" id="HBUF01535695">
    <property type="protein sequence ID" value="CAG6753231.1"/>
    <property type="molecule type" value="Transcribed_RNA"/>
</dbReference>
<dbReference type="EMBL" id="HBUF01039589">
    <property type="protein sequence ID" value="CAG6617683.1"/>
    <property type="molecule type" value="Transcribed_RNA"/>
</dbReference>
<dbReference type="AlphaFoldDB" id="A0A8D8M482"/>
<dbReference type="EMBL" id="HBUF01535691">
    <property type="protein sequence ID" value="CAG6753226.1"/>
    <property type="molecule type" value="Transcribed_RNA"/>
</dbReference>
<protein>
    <recommendedName>
        <fullName evidence="3">VWFC domain-containing protein</fullName>
    </recommendedName>
</protein>
<name>A0A8D8M482_9HEMI</name>
<feature type="signal peptide" evidence="1">
    <location>
        <begin position="1"/>
        <end position="21"/>
    </location>
</feature>
<dbReference type="EMBL" id="HBUF01039591">
    <property type="protein sequence ID" value="CAG6617686.1"/>
    <property type="molecule type" value="Transcribed_RNA"/>
</dbReference>
<sequence>MFQVQFIILSFALIFVNLGLGEVTKDVGMVRFYKELGCKMKPAGSKDPVSYECPSQTQSTEKSCVIKGKTYQLGDDIEAEPGVCLAACRCLNPLKAKRAKVVCANLECPEHFGVPVRKQCTRMYSIDKCCATGLLCDPAAPKDPNDSTKVIFKSTTSNFTCNVGGVKHDEHSKYYPNELPCSRCVCMQGHDGTNKAPWCADIPCSIELRFNKELQDGCAPVFIKTSQCCPLQFRCPSKEDKVVLSSTTTASVKKADSKAVNDAAKLGPQCIFGDLKLNIGDKLSSPVSDTDLDCICQIPPFVTCSKTTL</sequence>
<dbReference type="EMBL" id="HBUF01535690">
    <property type="protein sequence ID" value="CAG6753225.1"/>
    <property type="molecule type" value="Transcribed_RNA"/>
</dbReference>
<proteinExistence type="predicted"/>
<dbReference type="EMBL" id="HBUF01347298">
    <property type="protein sequence ID" value="CAG6710665.1"/>
    <property type="molecule type" value="Transcribed_RNA"/>
</dbReference>
<evidence type="ECO:0008006" key="3">
    <source>
        <dbReference type="Google" id="ProtNLM"/>
    </source>
</evidence>
<evidence type="ECO:0000256" key="1">
    <source>
        <dbReference type="SAM" id="SignalP"/>
    </source>
</evidence>
<reference evidence="2" key="1">
    <citation type="submission" date="2021-05" db="EMBL/GenBank/DDBJ databases">
        <authorList>
            <person name="Alioto T."/>
            <person name="Alioto T."/>
            <person name="Gomez Garrido J."/>
        </authorList>
    </citation>
    <scope>NUCLEOTIDE SEQUENCE</scope>
</reference>
<keyword evidence="1" id="KW-0732">Signal</keyword>
<dbReference type="EMBL" id="HBUF01347295">
    <property type="protein sequence ID" value="CAG6710661.1"/>
    <property type="molecule type" value="Transcribed_RNA"/>
</dbReference>
<dbReference type="EMBL" id="HBUF01535692">
    <property type="protein sequence ID" value="CAG6753227.1"/>
    <property type="molecule type" value="Transcribed_RNA"/>
</dbReference>
<dbReference type="EMBL" id="HBUF01347299">
    <property type="protein sequence ID" value="CAG6710666.1"/>
    <property type="molecule type" value="Transcribed_RNA"/>
</dbReference>
<dbReference type="EMBL" id="HBUF01535694">
    <property type="protein sequence ID" value="CAG6753230.1"/>
    <property type="molecule type" value="Transcribed_RNA"/>
</dbReference>
<dbReference type="EMBL" id="HBUF01039593">
    <property type="protein sequence ID" value="CAG6617688.1"/>
    <property type="molecule type" value="Transcribed_RNA"/>
</dbReference>